<dbReference type="AlphaFoldDB" id="A0A176YEJ4"/>
<dbReference type="CDD" id="cd02440">
    <property type="entry name" value="AdoMet_MTases"/>
    <property type="match status" value="1"/>
</dbReference>
<gene>
    <name evidence="1" type="ORF">AYJ54_03695</name>
</gene>
<keyword evidence="2" id="KW-1185">Reference proteome</keyword>
<protein>
    <submittedName>
        <fullName evidence="1">Trans-aconitate 2-methyltransferase</fullName>
    </submittedName>
</protein>
<dbReference type="InterPro" id="IPR029063">
    <property type="entry name" value="SAM-dependent_MTases_sf"/>
</dbReference>
<keyword evidence="1" id="KW-0808">Transferase</keyword>
<dbReference type="SUPFAM" id="SSF53335">
    <property type="entry name" value="S-adenosyl-L-methionine-dependent methyltransferases"/>
    <property type="match status" value="1"/>
</dbReference>
<dbReference type="EMBL" id="LUUB01000090">
    <property type="protein sequence ID" value="OAF03625.1"/>
    <property type="molecule type" value="Genomic_DNA"/>
</dbReference>
<dbReference type="Gene3D" id="1.10.150.290">
    <property type="entry name" value="S-adenosyl-L-methionine-dependent methyltransferases"/>
    <property type="match status" value="1"/>
</dbReference>
<reference evidence="1 2" key="1">
    <citation type="submission" date="2016-03" db="EMBL/GenBank/DDBJ databases">
        <title>Draft Genome Sequence of the Strain BR 10245 (Bradyrhizobium sp.) isolated from nodules of Centrolobium paraense.</title>
        <authorList>
            <person name="Simoes-Araujo J.L.Sr."/>
            <person name="Barauna A.C."/>
            <person name="Silva K."/>
            <person name="Zilli J.E."/>
        </authorList>
    </citation>
    <scope>NUCLEOTIDE SEQUENCE [LARGE SCALE GENOMIC DNA]</scope>
    <source>
        <strain evidence="1 2">BR 10245</strain>
    </source>
</reference>
<dbReference type="Proteomes" id="UP000076959">
    <property type="component" value="Unassembled WGS sequence"/>
</dbReference>
<dbReference type="GO" id="GO:0030798">
    <property type="term" value="F:trans-aconitate 2-methyltransferase activity"/>
    <property type="evidence" value="ECO:0007669"/>
    <property type="project" value="InterPro"/>
</dbReference>
<dbReference type="Gene3D" id="3.40.50.150">
    <property type="entry name" value="Vaccinia Virus protein VP39"/>
    <property type="match status" value="1"/>
</dbReference>
<organism evidence="1 2">
    <name type="scientific">Bradyrhizobium centrolobii</name>
    <dbReference type="NCBI Taxonomy" id="1505087"/>
    <lineage>
        <taxon>Bacteria</taxon>
        <taxon>Pseudomonadati</taxon>
        <taxon>Pseudomonadota</taxon>
        <taxon>Alphaproteobacteria</taxon>
        <taxon>Hyphomicrobiales</taxon>
        <taxon>Nitrobacteraceae</taxon>
        <taxon>Bradyrhizobium</taxon>
    </lineage>
</organism>
<name>A0A176YEJ4_9BRAD</name>
<comment type="caution">
    <text evidence="1">The sequence shown here is derived from an EMBL/GenBank/DDBJ whole genome shotgun (WGS) entry which is preliminary data.</text>
</comment>
<dbReference type="GO" id="GO:0032259">
    <property type="term" value="P:methylation"/>
    <property type="evidence" value="ECO:0007669"/>
    <property type="project" value="UniProtKB-KW"/>
</dbReference>
<proteinExistence type="predicted"/>
<keyword evidence="1" id="KW-0489">Methyltransferase</keyword>
<dbReference type="STRING" id="1505087.AYJ54_03695"/>
<dbReference type="OrthoDB" id="9795085at2"/>
<dbReference type="InterPro" id="IPR023149">
    <property type="entry name" value="Trans_acon_MeTrfase_C"/>
</dbReference>
<sequence length="256" mass="28500">MVWDPQQYLKFSGHRLRPAVDLLMRIPDFAVREIADLGAGAGNVTKLIKERWPNATVTGVEGSAEMVAAGRQAAPDVVWSHEDLGQWRPAKQYDLIYSNAALHWLPNHAALFPSVMDRVAPGGMLAVQMPRNFTAPSHVLIGETALNGPWRAKVEHLVTPPPVEGPGFYHNLLAPMSANIDIWETEHLQVLEGDNPVKEWTKGTWLTRYLDVLQGEEKAAFEAAYGERVAKAYPKNGAGQTLFPFRRLFMVAQRKS</sequence>
<evidence type="ECO:0000313" key="2">
    <source>
        <dbReference type="Proteomes" id="UP000076959"/>
    </source>
</evidence>
<accession>A0A176YEJ4</accession>
<dbReference type="Pfam" id="PF13489">
    <property type="entry name" value="Methyltransf_23"/>
    <property type="match status" value="1"/>
</dbReference>
<dbReference type="RefSeq" id="WP_063705703.1">
    <property type="nucleotide sequence ID" value="NZ_LUUB01000090.1"/>
</dbReference>
<evidence type="ECO:0000313" key="1">
    <source>
        <dbReference type="EMBL" id="OAF03625.1"/>
    </source>
</evidence>
<dbReference type="PANTHER" id="PTHR43861:SF1">
    <property type="entry name" value="TRANS-ACONITATE 2-METHYLTRANSFERASE"/>
    <property type="match status" value="1"/>
</dbReference>
<dbReference type="PANTHER" id="PTHR43861">
    <property type="entry name" value="TRANS-ACONITATE 2-METHYLTRANSFERASE-RELATED"/>
    <property type="match status" value="1"/>
</dbReference>